<dbReference type="AlphaFoldDB" id="H1W5L2"/>
<feature type="domain" description="Rab-GAP TBC" evidence="1">
    <location>
        <begin position="1"/>
        <end position="56"/>
    </location>
</feature>
<accession>H1W5L2</accession>
<dbReference type="HOGENOM" id="CLU_2049550_0_0_1"/>
<gene>
    <name evidence="2" type="ORF">CH063_16027</name>
</gene>
<dbReference type="EMBL" id="CACQ02010132">
    <property type="protein sequence ID" value="CCF47776.1"/>
    <property type="molecule type" value="Genomic_DNA"/>
</dbReference>
<evidence type="ECO:0000313" key="3">
    <source>
        <dbReference type="Proteomes" id="UP000007174"/>
    </source>
</evidence>
<protein>
    <recommendedName>
        <fullName evidence="1">Rab-GAP TBC domain-containing protein</fullName>
    </recommendedName>
</protein>
<dbReference type="PROSITE" id="PS50086">
    <property type="entry name" value="TBC_RABGAP"/>
    <property type="match status" value="1"/>
</dbReference>
<evidence type="ECO:0000259" key="1">
    <source>
        <dbReference type="PROSITE" id="PS50086"/>
    </source>
</evidence>
<dbReference type="InterPro" id="IPR035969">
    <property type="entry name" value="Rab-GAP_TBC_sf"/>
</dbReference>
<reference evidence="3" key="1">
    <citation type="journal article" date="2012" name="Nat. Genet.">
        <title>Lifestyle transitions in plant pathogenic Colletotrichum fungi deciphered by genome and transcriptome analyses.</title>
        <authorList>
            <person name="O'Connell R.J."/>
            <person name="Thon M.R."/>
            <person name="Hacquard S."/>
            <person name="Amyotte S.G."/>
            <person name="Kleemann J."/>
            <person name="Torres M.F."/>
            <person name="Damm U."/>
            <person name="Buiate E.A."/>
            <person name="Epstein L."/>
            <person name="Alkan N."/>
            <person name="Altmueller J."/>
            <person name="Alvarado-Balderrama L."/>
            <person name="Bauser C.A."/>
            <person name="Becker C."/>
            <person name="Birren B.W."/>
            <person name="Chen Z."/>
            <person name="Choi J."/>
            <person name="Crouch J.A."/>
            <person name="Duvick J.P."/>
            <person name="Farman M.A."/>
            <person name="Gan P."/>
            <person name="Heiman D."/>
            <person name="Henrissat B."/>
            <person name="Howard R.J."/>
            <person name="Kabbage M."/>
            <person name="Koch C."/>
            <person name="Kracher B."/>
            <person name="Kubo Y."/>
            <person name="Law A.D."/>
            <person name="Lebrun M.-H."/>
            <person name="Lee Y.-H."/>
            <person name="Miyara I."/>
            <person name="Moore N."/>
            <person name="Neumann U."/>
            <person name="Nordstroem K."/>
            <person name="Panaccione D.G."/>
            <person name="Panstruga R."/>
            <person name="Place M."/>
            <person name="Proctor R.H."/>
            <person name="Prusky D."/>
            <person name="Rech G."/>
            <person name="Reinhardt R."/>
            <person name="Rollins J.A."/>
            <person name="Rounsley S."/>
            <person name="Schardl C.L."/>
            <person name="Schwartz D.C."/>
            <person name="Shenoy N."/>
            <person name="Shirasu K."/>
            <person name="Sikhakolli U.R."/>
            <person name="Stueber K."/>
            <person name="Sukno S.A."/>
            <person name="Sweigard J.A."/>
            <person name="Takano Y."/>
            <person name="Takahara H."/>
            <person name="Trail F."/>
            <person name="van der Does H.C."/>
            <person name="Voll L.M."/>
            <person name="Will I."/>
            <person name="Young S."/>
            <person name="Zeng Q."/>
            <person name="Zhang J."/>
            <person name="Zhou S."/>
            <person name="Dickman M.B."/>
            <person name="Schulze-Lefert P."/>
            <person name="Ver Loren van Themaat E."/>
            <person name="Ma L.-J."/>
            <person name="Vaillancourt L.J."/>
        </authorList>
    </citation>
    <scope>NUCLEOTIDE SEQUENCE [LARGE SCALE GENOMIC DNA]</scope>
    <source>
        <strain evidence="3">IMI 349063</strain>
    </source>
</reference>
<dbReference type="SUPFAM" id="SSF47923">
    <property type="entry name" value="Ypt/Rab-GAP domain of gyp1p"/>
    <property type="match status" value="1"/>
</dbReference>
<dbReference type="Pfam" id="PF00566">
    <property type="entry name" value="RabGAP-TBC"/>
    <property type="match status" value="1"/>
</dbReference>
<proteinExistence type="predicted"/>
<dbReference type="Proteomes" id="UP000007174">
    <property type="component" value="Unassembled WGS sequence"/>
</dbReference>
<organism evidence="2 3">
    <name type="scientific">Colletotrichum higginsianum (strain IMI 349063)</name>
    <name type="common">Crucifer anthracnose fungus</name>
    <dbReference type="NCBI Taxonomy" id="759273"/>
    <lineage>
        <taxon>Eukaryota</taxon>
        <taxon>Fungi</taxon>
        <taxon>Dikarya</taxon>
        <taxon>Ascomycota</taxon>
        <taxon>Pezizomycotina</taxon>
        <taxon>Sordariomycetes</taxon>
        <taxon>Hypocreomycetidae</taxon>
        <taxon>Glomerellales</taxon>
        <taxon>Glomerellaceae</taxon>
        <taxon>Colletotrichum</taxon>
        <taxon>Colletotrichum destructivum species complex</taxon>
    </lineage>
</organism>
<sequence>MQTLSVKSPRLHEHLTKDISEGYADFYLGNFFMGLGTTHLAMDEAARLWDVYVFEGDAVLVRAAVATLMRHEMALLGVKSAGEARKIIESGAHKDGRKAVVGDDGAEDRWIRAVREAGKA</sequence>
<name>H1W5L2_COLHI</name>
<dbReference type="STRING" id="759273.H1W5L2"/>
<evidence type="ECO:0000313" key="2">
    <source>
        <dbReference type="EMBL" id="CCF47776.1"/>
    </source>
</evidence>
<dbReference type="eggNOG" id="KOG2223">
    <property type="taxonomic scope" value="Eukaryota"/>
</dbReference>
<dbReference type="Gene3D" id="1.10.472.80">
    <property type="entry name" value="Ypt/Rab-GAP domain of gyp1p, domain 3"/>
    <property type="match status" value="1"/>
</dbReference>
<dbReference type="InterPro" id="IPR000195">
    <property type="entry name" value="Rab-GAP-TBC_dom"/>
</dbReference>
<dbReference type="VEuPathDB" id="FungiDB:CH63R_11057"/>